<dbReference type="EMBL" id="VTWH01000001">
    <property type="protein sequence ID" value="KAA0972448.1"/>
    <property type="molecule type" value="Genomic_DNA"/>
</dbReference>
<dbReference type="RefSeq" id="WP_149298171.1">
    <property type="nucleotide sequence ID" value="NZ_VTWH01000001.1"/>
</dbReference>
<accession>A0A5B0E1C9</accession>
<name>A0A5B0E1C9_9HYPH</name>
<dbReference type="Proteomes" id="UP000324738">
    <property type="component" value="Unassembled WGS sequence"/>
</dbReference>
<keyword evidence="2" id="KW-1185">Reference proteome</keyword>
<proteinExistence type="predicted"/>
<dbReference type="AlphaFoldDB" id="A0A5B0E1C9"/>
<sequence>MSHRIYGMLEEFFWLQNWPFSLHLCDPKRFRLAAKLAFLTAFMRRQTIPSGCKIGFSHRIYATPDDSVWLQNAISPKNVILPADNHS</sequence>
<reference evidence="1 2" key="1">
    <citation type="submission" date="2019-08" db="EMBL/GenBank/DDBJ databases">
        <title>Aureimonas fodiniaquatilis sp. nov., isolated from a coal mine wastewater.</title>
        <authorList>
            <person name="Kim W."/>
        </authorList>
    </citation>
    <scope>NUCLEOTIDE SEQUENCE [LARGE SCALE GENOMIC DNA]</scope>
    <source>
        <strain evidence="1 2">CAU 1482</strain>
    </source>
</reference>
<gene>
    <name evidence="1" type="ORF">FPY71_04985</name>
</gene>
<evidence type="ECO:0000313" key="1">
    <source>
        <dbReference type="EMBL" id="KAA0972448.1"/>
    </source>
</evidence>
<evidence type="ECO:0000313" key="2">
    <source>
        <dbReference type="Proteomes" id="UP000324738"/>
    </source>
</evidence>
<protein>
    <submittedName>
        <fullName evidence="1">Uncharacterized protein</fullName>
    </submittedName>
</protein>
<organism evidence="1 2">
    <name type="scientific">Aureimonas fodinaquatilis</name>
    <dbReference type="NCBI Taxonomy" id="2565783"/>
    <lineage>
        <taxon>Bacteria</taxon>
        <taxon>Pseudomonadati</taxon>
        <taxon>Pseudomonadota</taxon>
        <taxon>Alphaproteobacteria</taxon>
        <taxon>Hyphomicrobiales</taxon>
        <taxon>Aurantimonadaceae</taxon>
        <taxon>Aureimonas</taxon>
    </lineage>
</organism>
<comment type="caution">
    <text evidence="1">The sequence shown here is derived from an EMBL/GenBank/DDBJ whole genome shotgun (WGS) entry which is preliminary data.</text>
</comment>